<evidence type="ECO:0000259" key="27">
    <source>
        <dbReference type="Pfam" id="PF22946"/>
    </source>
</evidence>
<evidence type="ECO:0000313" key="30">
    <source>
        <dbReference type="Proteomes" id="UP001186944"/>
    </source>
</evidence>
<feature type="domain" description="RNA helicase aquarius N-terminal" evidence="24">
    <location>
        <begin position="48"/>
        <end position="372"/>
    </location>
</feature>
<keyword evidence="5" id="KW-0547">Nucleotide-binding</keyword>
<accession>A0AA88XTR6</accession>
<feature type="compositionally biased region" description="Basic and acidic residues" evidence="20">
    <location>
        <begin position="2247"/>
        <end position="2273"/>
    </location>
</feature>
<dbReference type="FunFam" id="3.40.50.300:FF:000396">
    <property type="entry name" value="RNA helicase aquarius"/>
    <property type="match status" value="1"/>
</dbReference>
<keyword evidence="7" id="KW-0347">Helicase</keyword>
<evidence type="ECO:0000256" key="15">
    <source>
        <dbReference type="ARBA" id="ARBA00061244"/>
    </source>
</evidence>
<feature type="domain" description="RNA helicase aquarius insertion" evidence="26">
    <location>
        <begin position="663"/>
        <end position="747"/>
    </location>
</feature>
<evidence type="ECO:0000259" key="23">
    <source>
        <dbReference type="Pfam" id="PF13087"/>
    </source>
</evidence>
<feature type="compositionally biased region" description="Basic and acidic residues" evidence="20">
    <location>
        <begin position="716"/>
        <end position="727"/>
    </location>
</feature>
<dbReference type="InterPro" id="IPR056199">
    <property type="entry name" value="SPEF2_C"/>
</dbReference>
<evidence type="ECO:0000256" key="9">
    <source>
        <dbReference type="ARBA" id="ARBA00022884"/>
    </source>
</evidence>
<evidence type="ECO:0000256" key="19">
    <source>
        <dbReference type="SAM" id="Coils"/>
    </source>
</evidence>
<dbReference type="InterPro" id="IPR027417">
    <property type="entry name" value="P-loop_NTPase"/>
</dbReference>
<dbReference type="InterPro" id="IPR054517">
    <property type="entry name" value="SPEF2_D5"/>
</dbReference>
<feature type="domain" description="CPC1/SPEF2" evidence="27">
    <location>
        <begin position="1673"/>
        <end position="1806"/>
    </location>
</feature>
<comment type="subunit">
    <text evidence="16">Identified in the spliceosome C complex. Component of the XAB2 complex, a multimeric protein complex composed of XAB2, PRPF19, AQR, ZNF830, ISY1, and PPIE. Identified in a pentameric intron-binding (IB) complex composed of AQR, XAB2, ISY1, ZNF830 and PPIE that is incorporated into the spliceosome as a preassembled complex. The IB complex does not contain PRPF19. Within the spliceosome, interacts with SNRPA1, SF3B1, SF3B3, SF3A1 and SF3A2.</text>
</comment>
<evidence type="ECO:0000256" key="6">
    <source>
        <dbReference type="ARBA" id="ARBA00022801"/>
    </source>
</evidence>
<evidence type="ECO:0000256" key="10">
    <source>
        <dbReference type="ARBA" id="ARBA00022990"/>
    </source>
</evidence>
<protein>
    <recommendedName>
        <fullName evidence="17">RNA helicase aquarius</fullName>
        <ecNumber evidence="2">3.6.4.13</ecNumber>
    </recommendedName>
    <alternativeName>
        <fullName evidence="18">Intron-binding protein of 160 kDa</fullName>
    </alternativeName>
</protein>
<evidence type="ECO:0000313" key="29">
    <source>
        <dbReference type="EMBL" id="KAK3091508.1"/>
    </source>
</evidence>
<dbReference type="Gene3D" id="1.10.418.10">
    <property type="entry name" value="Calponin-like domain"/>
    <property type="match status" value="1"/>
</dbReference>
<dbReference type="InterPro" id="IPR047187">
    <property type="entry name" value="SF1_C_Upf1"/>
</dbReference>
<feature type="compositionally biased region" description="Basic and acidic residues" evidence="20">
    <location>
        <begin position="1"/>
        <end position="13"/>
    </location>
</feature>
<sequence length="3203" mass="365433">MSKEEKSEKDGKGKRASNLTVEQIQEDSITQLAVQHWSQDAINRGVPFSSETSHAHIMSIALMVNEKFRERVPPWESFMSKPEHFSKFFHKILSTCLDERTQLRELSLLLMFLIHCFNSLEVDLIRDQIQKLVSLPIWANILPGRREELFKGNPKYKKFFNLIRKTDQKLSEEEKKVVESERSFMYRLITKFMTLLDTIPEKGDVSMSKIHYCERFLELMIDIEAQLPTRRFFNVLLEDTHLVVKCQLCNLCKRDDGKLFVQLLEMLKTYTEFEIDDISGEALTIHKRLDIHYNRVLALQKVAYRHFPDLKKFAISNVASIDTRDKLEKHLNSMRQLLAHVNELPMPESDEQCIKETDFMMELLVTRHEKRKSQLEQVNELPLYPTEDIIWNENIVPMEYFAGDACLALPKLNLQFLTLHDYLLRNFHLFRLESTYEIRQDMEDAISHLKPWQAEDGGCLFGGWARMAQPIAAFNIVEVAKPLVGQSHPAQVRADVTVNLGVRPDIKHEWENLRKHDVAFLVTLRPTVPIQYKYKHNEPFIPQVGLTYVRGCEIEGMLDMEGKVIEEGPEPKPDLPGDTRTFRVWLDPNQYQQDMTSTVEGTEDVYETFNVIMRRKPKENNFKAVLETIRDLMNTEFVVPDWLHDLILGYGQPDAAHYSKMDNQIITLDWNDTFLSIDHLRASFPDHEIEVTSDDTSKHIPPFRITFGQSQQPSMKRKDPESDPVDRPRAIVQPHVIPNRGPYPYNQPKKNAIPFTPTQIEAIRAGMQPGLTMVVGPPGTGKTDVAVQIISNLYHNFPEQRTLIVTHSNQALNQLFEKIMALDIDERHLLRLGHGEEALETEKDFSRYGRVNFVLAQRLELLEEVGRLQNSLNVPGDMSYTCETAGYFYLYQVLARWEEFQSKLRQQKEKRAETIQREFPFTKFFDNAPQPLFKGESYAGDMDIAEGCFRHIKKIFTQIEEFRAFELLRSGSDRAEYLLIKEAKIIAMTCTHAALKRRDLVSLGFKFDNILMEESAQILEIETFIPLLLQNPEDNINRLKRWIMIGDHHQLPPVIKNMAFQKFSNMEQSLFTRLVRLGVPTVDLDAQGRARASIANLYNWRYKKLGNLSHVLVEQEYRVANPGFVFDFQLIDVQNFNGVGESEPNPYFYQNLAEAEYVVAMFMYMRLLGYPAEKISILTTYNGQKHLIRDVIHQRCGKNPFIGRPSKVTTVDRYQGQQNDYILLSLVRTKAVGHLRDVRRLVVAMSRARLGLYVFARVSLFSNCFELTPTFNKLMTRPLQMHIIPSESYATKGKRKLIDQVTEKVVIIKDMPDFAQFVFDLYNSRISQLMADHNAGGEKFRRLETGTSPTVVLSNIYKTNQTTFSRDFSSGFLIGEVLNKYQLQNDFDQFSQSRTADSKLNNFTRVEPVLHLLGIPFDTNVARDIMTEKHGVATRLMYQLYVALNNKKKANLTGVAMETMRPAAPAKLNAVESGIYKERLKHVTPRQTDLDLDAVASKFHEKQIQMEQLAFEERFREQERIRQQQQDPAERSTGTITAATVNIPKPPPQQTAKAIQRRREIRKRKEAMETVEAIGRFEEKMKMILPPSKDDDGEQIDVQYILTRDEDRLADAIELIKPASNDDYIGKIRKRLQEDEAARAEREKRRRKVLVDQMKAHEAQEEARREEMLVNRLMRQSQQERRIAVQLLQARHEKEIIRKNRVIREKQYEERRLKDFEDALNKEQEMARLAKLEYEEKTKKDKELHDQIAAERAEAKYRKHYDSCNEIIQQVVDFTCKVAEYRELTEKLVPAKLYREWKQLFVAGKPLYEQVAPPDATEPTPEQILEEERQQLLDEGDFTEYKNMNGEWQPPEGCDITGPPRDNPVVGHIIQRVFDLVEPPQPAAPPPEFPPFPIRACILGKVFSGKSSVAARLAKAKRLHVLNPDELVNEALEAHKRGDTMEIQEVEPVPSDTAVPADPAAVESTEQGGVTAEGEQVDKAASGEVTAEQSATYLGTTKDATPSKPPPPKRTRSKNVKDDKLVPTPKAKLGAKALKYLKKGQPVDDQVIVDILIEAIRNIPEGTGYVIDGFPNNYNQAKVLEKALTGFSDTSKDDKKSKKSNLVPDPRPAPPVPDPPSGIDVVILFDVENEMCLKRAAGRSYEMQSNEQFHQEFKPPPEGSSTGVGKQAKVVPVEDAAHDQDQVQQRITKFLDSWPKLEKWYSKFGNLTKVDASDQVRSVSLEVEKVLEETLEKLQKKDEPPPEEPVVEEKKEEAPPPEPEPPKEEPPAEEKSSRPSSRKGSGKKGSRPSSKESRSKSPKDKKGDKREKSSSPKRGGSSSKKSDAGSTKKGSRGSSPKSKKGSAKKGKTPEPEPDPEPEVPAGPPPPEPGSEEWEFVDLPLTGELANVLAKYWENIEKTYVSNDKIVFRKLRNERENIYRYFFQIKKDYLAYLRRPDNKEIYVTQWQKEYNDVPDDMRDDDETKAELHQRVDDLRVKLWDICDERKAQAEKERQAIIDDGWLDDRLGMLSNFYLTLMQGEVDRYQDTVRMLRDYYRGMDGHIPDELNTTFARIPLIELPVERPETPAKADSETASNPPPAEESGGSAKSGDRPRSSRSKSGRSKSPRSPKERKSRTPSAKKRDKSKEKKDTSNQSAAEEGIKTKIPLVPRRPLSPDAEAKAGGAGGGKDKKDKKGGKKDDGGSESPAPPMDPDEKLIFDGYQNGVNALGAILQAEHAAKEAEEAEERRKEEEREREKAAALAAAQKAGNKKGGKGKKSRSPSPKKNSAATPTPSTDDMSEEDKEKKEKKEKMRTEYFFAIQEEEGAAKRRLELIKAHAISILQDLKSKADNSFKEMNDWLGARFLKEMESIDHMSEVMRQGVENKQQLKQELVLIQEDFLLNEDLKVLKSPSPAPPPPKEEQPGAEQFTVQQLKNLYSQFIATAPNGIMSKQSFLETFENMVSVAFGMEQLPDLWMNITPMQVQEIAGGLSADGEYVDWRRFLLAVAQPIPTATQTELLETLKRFQDMDQKSTGFVTREQYDRMDLWFGGSTPDGDFDRLSTLKAAFFDFFADHSMTPPVLDYISMSLYFSASSSSSEGFMRALSVAAGTHMPRIPKPERAPSMAESTVDIVDDPSPPPPYPQDIPEEAMNAKVPNGGTEKLANVYQELGSEDGEPLQFKVLIEHPLIQDVVNACQTFKSLDIRGILSNPNQDSIDLHSTKTLE</sequence>
<evidence type="ECO:0000259" key="22">
    <source>
        <dbReference type="Pfam" id="PF13086"/>
    </source>
</evidence>
<dbReference type="SUPFAM" id="SSF47473">
    <property type="entry name" value="EF-hand"/>
    <property type="match status" value="1"/>
</dbReference>
<evidence type="ECO:0000256" key="5">
    <source>
        <dbReference type="ARBA" id="ARBA00022741"/>
    </source>
</evidence>
<evidence type="ECO:0000259" key="24">
    <source>
        <dbReference type="Pfam" id="PF16399"/>
    </source>
</evidence>
<dbReference type="PANTHER" id="PTHR14919">
    <property type="entry name" value="KPL2-RELATED"/>
    <property type="match status" value="1"/>
</dbReference>
<dbReference type="PANTHER" id="PTHR14919:SF0">
    <property type="entry name" value="SPERM FLAGELLAR PROTEIN 2"/>
    <property type="match status" value="1"/>
</dbReference>
<feature type="domain" description="DNA2/NAM7 helicase-like C-terminal" evidence="23">
    <location>
        <begin position="1066"/>
        <end position="1256"/>
    </location>
</feature>
<dbReference type="InterPro" id="IPR011992">
    <property type="entry name" value="EF-hand-dom_pair"/>
</dbReference>
<comment type="subcellular location">
    <subcellularLocation>
        <location evidence="1">Nucleus</location>
        <location evidence="1">Nucleoplasm</location>
    </subcellularLocation>
</comment>
<evidence type="ECO:0000256" key="13">
    <source>
        <dbReference type="ARBA" id="ARBA00047984"/>
    </source>
</evidence>
<dbReference type="GO" id="GO:0005654">
    <property type="term" value="C:nucleoplasm"/>
    <property type="evidence" value="ECO:0007669"/>
    <property type="project" value="UniProtKB-SubCell"/>
</dbReference>
<keyword evidence="6" id="KW-0378">Hydrolase</keyword>
<feature type="compositionally biased region" description="Basic and acidic residues" evidence="20">
    <location>
        <begin position="2558"/>
        <end position="2570"/>
    </location>
</feature>
<evidence type="ECO:0000256" key="12">
    <source>
        <dbReference type="ARBA" id="ARBA00023242"/>
    </source>
</evidence>
<comment type="similarity">
    <text evidence="15">Belongs to the CWF11 family.</text>
</comment>
<feature type="region of interest" description="Disordered" evidence="20">
    <location>
        <begin position="2231"/>
        <end position="2373"/>
    </location>
</feature>
<evidence type="ECO:0000259" key="25">
    <source>
        <dbReference type="Pfam" id="PF21143"/>
    </source>
</evidence>
<dbReference type="Proteomes" id="UP001186944">
    <property type="component" value="Unassembled WGS sequence"/>
</dbReference>
<dbReference type="Pfam" id="PF13086">
    <property type="entry name" value="AAA_11"/>
    <property type="match status" value="1"/>
</dbReference>
<dbReference type="GO" id="GO:0016787">
    <property type="term" value="F:hydrolase activity"/>
    <property type="evidence" value="ECO:0007669"/>
    <property type="project" value="UniProtKB-KW"/>
</dbReference>
<evidence type="ECO:0000256" key="20">
    <source>
        <dbReference type="SAM" id="MobiDB-lite"/>
    </source>
</evidence>
<dbReference type="Pfam" id="PF21144">
    <property type="entry name" value="Aquarius_N_3rd"/>
    <property type="match status" value="1"/>
</dbReference>
<feature type="region of interest" description="Disordered" evidence="20">
    <location>
        <begin position="2556"/>
        <end position="2700"/>
    </location>
</feature>
<dbReference type="GO" id="GO:0005524">
    <property type="term" value="F:ATP binding"/>
    <property type="evidence" value="ECO:0007669"/>
    <property type="project" value="UniProtKB-KW"/>
</dbReference>
<evidence type="ECO:0000256" key="3">
    <source>
        <dbReference type="ARBA" id="ARBA00022664"/>
    </source>
</evidence>
<feature type="compositionally biased region" description="Basic residues" evidence="20">
    <location>
        <begin position="2337"/>
        <end position="2346"/>
    </location>
</feature>
<evidence type="ECO:0000256" key="1">
    <source>
        <dbReference type="ARBA" id="ARBA00004642"/>
    </source>
</evidence>
<evidence type="ECO:0000256" key="7">
    <source>
        <dbReference type="ARBA" id="ARBA00022806"/>
    </source>
</evidence>
<feature type="region of interest" description="Disordered" evidence="20">
    <location>
        <begin position="1947"/>
        <end position="2024"/>
    </location>
</feature>
<keyword evidence="4" id="KW-0747">Spliceosome</keyword>
<evidence type="ECO:0000259" key="21">
    <source>
        <dbReference type="Pfam" id="PF06294"/>
    </source>
</evidence>
<evidence type="ECO:0000256" key="11">
    <source>
        <dbReference type="ARBA" id="ARBA00023187"/>
    </source>
</evidence>
<dbReference type="EMBL" id="VSWD01000010">
    <property type="protein sequence ID" value="KAK3091508.1"/>
    <property type="molecule type" value="Genomic_DNA"/>
</dbReference>
<evidence type="ECO:0000256" key="14">
    <source>
        <dbReference type="ARBA" id="ARBA00057313"/>
    </source>
</evidence>
<dbReference type="Pfam" id="PF13087">
    <property type="entry name" value="AAA_12"/>
    <property type="match status" value="1"/>
</dbReference>
<feature type="region of interest" description="Disordered" evidence="20">
    <location>
        <begin position="2088"/>
        <end position="2117"/>
    </location>
</feature>
<reference evidence="29" key="1">
    <citation type="submission" date="2019-08" db="EMBL/GenBank/DDBJ databases">
        <title>The improved chromosome-level genome for the pearl oyster Pinctada fucata martensii using PacBio sequencing and Hi-C.</title>
        <authorList>
            <person name="Zheng Z."/>
        </authorList>
    </citation>
    <scope>NUCLEOTIDE SEQUENCE</scope>
    <source>
        <strain evidence="29">ZZ-2019</strain>
        <tissue evidence="29">Adductor muscle</tissue>
    </source>
</reference>
<feature type="domain" description="CH-like" evidence="21">
    <location>
        <begin position="1361"/>
        <end position="1441"/>
    </location>
</feature>
<feature type="compositionally biased region" description="Basic residues" evidence="20">
    <location>
        <begin position="2276"/>
        <end position="2286"/>
    </location>
</feature>
<dbReference type="GO" id="GO:0008380">
    <property type="term" value="P:RNA splicing"/>
    <property type="evidence" value="ECO:0007669"/>
    <property type="project" value="UniProtKB-KW"/>
</dbReference>
<evidence type="ECO:0000259" key="28">
    <source>
        <dbReference type="Pfam" id="PF24082"/>
    </source>
</evidence>
<feature type="compositionally biased region" description="Polar residues" evidence="20">
    <location>
        <begin position="1987"/>
        <end position="2000"/>
    </location>
</feature>
<dbReference type="Pfam" id="PF06294">
    <property type="entry name" value="CH_2"/>
    <property type="match status" value="1"/>
</dbReference>
<feature type="coiled-coil region" evidence="19">
    <location>
        <begin position="1640"/>
        <end position="1676"/>
    </location>
</feature>
<feature type="region of interest" description="Disordered" evidence="20">
    <location>
        <begin position="1520"/>
        <end position="1552"/>
    </location>
</feature>
<dbReference type="GO" id="GO:0005681">
    <property type="term" value="C:spliceosomal complex"/>
    <property type="evidence" value="ECO:0007669"/>
    <property type="project" value="UniProtKB-KW"/>
</dbReference>
<dbReference type="Pfam" id="PF00406">
    <property type="entry name" value="ADK"/>
    <property type="match status" value="1"/>
</dbReference>
<comment type="function">
    <text evidence="14">Involved in pre-mRNA splicing as component of the spliceosome. Intron-binding spliceosomal protein required to link pre-mRNA splicing and snoRNP (small nucleolar ribonucleoprotein) biogenesis. Plays a key role in position-dependent assembly of intron-encoded box C/D small snoRNP, splicing being required for snoRNP assembly. May act by helping the folding of the snoRNA sequence. Binds to intron of pre-mRNAs in a sequence-independent manner, contacting the region between snoRNA and the branchpoint of introns (40 nucleotides upstream of the branchpoint) during the late stages of splicing. Has ATP-dependent RNA helicase activity and can unwind double-stranded RNA molecules with a 3' overhang (in vitro).</text>
</comment>
<keyword evidence="9" id="KW-0694">RNA-binding</keyword>
<dbReference type="SUPFAM" id="SSF52540">
    <property type="entry name" value="P-loop containing nucleoside triphosphate hydrolases"/>
    <property type="match status" value="2"/>
</dbReference>
<evidence type="ECO:0000256" key="2">
    <source>
        <dbReference type="ARBA" id="ARBA00012552"/>
    </source>
</evidence>
<evidence type="ECO:0000256" key="16">
    <source>
        <dbReference type="ARBA" id="ARBA00063921"/>
    </source>
</evidence>
<feature type="compositionally biased region" description="Basic residues" evidence="20">
    <location>
        <begin position="2747"/>
        <end position="2758"/>
    </location>
</feature>
<dbReference type="InterPro" id="IPR048966">
    <property type="entry name" value="Aquarius_b-barrel"/>
</dbReference>
<evidence type="ECO:0000256" key="17">
    <source>
        <dbReference type="ARBA" id="ARBA00069875"/>
    </source>
</evidence>
<dbReference type="CDD" id="cd17935">
    <property type="entry name" value="EEXXQc_AQR"/>
    <property type="match status" value="1"/>
</dbReference>
<organism evidence="29 30">
    <name type="scientific">Pinctada imbricata</name>
    <name type="common">Atlantic pearl-oyster</name>
    <name type="synonym">Pinctada martensii</name>
    <dbReference type="NCBI Taxonomy" id="66713"/>
    <lineage>
        <taxon>Eukaryota</taxon>
        <taxon>Metazoa</taxon>
        <taxon>Spiralia</taxon>
        <taxon>Lophotrochozoa</taxon>
        <taxon>Mollusca</taxon>
        <taxon>Bivalvia</taxon>
        <taxon>Autobranchia</taxon>
        <taxon>Pteriomorphia</taxon>
        <taxon>Pterioida</taxon>
        <taxon>Pterioidea</taxon>
        <taxon>Pteriidae</taxon>
        <taxon>Pinctada</taxon>
    </lineage>
</organism>
<keyword evidence="8" id="KW-0067">ATP-binding</keyword>
<evidence type="ECO:0000256" key="18">
    <source>
        <dbReference type="ARBA" id="ARBA00083796"/>
    </source>
</evidence>
<dbReference type="Pfam" id="PF16399">
    <property type="entry name" value="Aquarius_N_1st"/>
    <property type="match status" value="1"/>
</dbReference>
<evidence type="ECO:0000259" key="26">
    <source>
        <dbReference type="Pfam" id="PF21144"/>
    </source>
</evidence>
<feature type="compositionally biased region" description="Basic and acidic residues" evidence="20">
    <location>
        <begin position="2666"/>
        <end position="2680"/>
    </location>
</feature>
<keyword evidence="3" id="KW-0507">mRNA processing</keyword>
<feature type="region of interest" description="Disordered" evidence="20">
    <location>
        <begin position="2144"/>
        <end position="2166"/>
    </location>
</feature>
<feature type="region of interest" description="Disordered" evidence="20">
    <location>
        <begin position="1"/>
        <end position="20"/>
    </location>
</feature>
<feature type="region of interest" description="Disordered" evidence="20">
    <location>
        <begin position="692"/>
        <end position="727"/>
    </location>
</feature>
<feature type="compositionally biased region" description="Pro residues" evidence="20">
    <location>
        <begin position="2358"/>
        <end position="2368"/>
    </location>
</feature>
<feature type="compositionally biased region" description="Basic and acidic residues" evidence="20">
    <location>
        <begin position="2231"/>
        <end position="2240"/>
    </location>
</feature>
<dbReference type="InterPro" id="IPR048967">
    <property type="entry name" value="Aquarius_insert"/>
</dbReference>
<dbReference type="Pfam" id="PF24082">
    <property type="entry name" value="SPEF2_C"/>
    <property type="match status" value="1"/>
</dbReference>
<dbReference type="GO" id="GO:0005737">
    <property type="term" value="C:cytoplasm"/>
    <property type="evidence" value="ECO:0007669"/>
    <property type="project" value="UniProtKB-ARBA"/>
</dbReference>
<feature type="compositionally biased region" description="Basic and acidic residues" evidence="20">
    <location>
        <begin position="2715"/>
        <end position="2737"/>
    </location>
</feature>
<feature type="compositionally biased region" description="Basic and acidic residues" evidence="20">
    <location>
        <begin position="2289"/>
        <end position="2310"/>
    </location>
</feature>
<feature type="compositionally biased region" description="Low complexity" evidence="20">
    <location>
        <begin position="2759"/>
        <end position="2768"/>
    </location>
</feature>
<feature type="compositionally biased region" description="Basic residues" evidence="20">
    <location>
        <begin position="2594"/>
        <end position="2622"/>
    </location>
</feature>
<proteinExistence type="inferred from homology"/>
<dbReference type="InterPro" id="IPR052634">
    <property type="entry name" value="Sperm_flagellar-bone_growth"/>
</dbReference>
<dbReference type="GO" id="GO:0006397">
    <property type="term" value="P:mRNA processing"/>
    <property type="evidence" value="ECO:0007669"/>
    <property type="project" value="UniProtKB-KW"/>
</dbReference>
<comment type="catalytic activity">
    <reaction evidence="13">
        <text>ATP + H2O = ADP + phosphate + H(+)</text>
        <dbReference type="Rhea" id="RHEA:13065"/>
        <dbReference type="ChEBI" id="CHEBI:15377"/>
        <dbReference type="ChEBI" id="CHEBI:15378"/>
        <dbReference type="ChEBI" id="CHEBI:30616"/>
        <dbReference type="ChEBI" id="CHEBI:43474"/>
        <dbReference type="ChEBI" id="CHEBI:456216"/>
        <dbReference type="EC" id="3.6.4.13"/>
    </reaction>
</comment>
<dbReference type="EC" id="3.6.4.13" evidence="2"/>
<evidence type="ECO:0000256" key="8">
    <source>
        <dbReference type="ARBA" id="ARBA00022840"/>
    </source>
</evidence>
<dbReference type="CDD" id="cd18808">
    <property type="entry name" value="SF1_C_Upf1"/>
    <property type="match status" value="1"/>
</dbReference>
<feature type="coiled-coil region" evidence="19">
    <location>
        <begin position="1706"/>
        <end position="1740"/>
    </location>
</feature>
<name>A0AA88XTR6_PINIB</name>
<dbReference type="GO" id="GO:0003724">
    <property type="term" value="F:RNA helicase activity"/>
    <property type="evidence" value="ECO:0007669"/>
    <property type="project" value="UniProtKB-EC"/>
</dbReference>
<keyword evidence="30" id="KW-1185">Reference proteome</keyword>
<dbReference type="Pfam" id="PF22946">
    <property type="entry name" value="SPEF2_D5"/>
    <property type="match status" value="1"/>
</dbReference>
<dbReference type="InterPro" id="IPR032174">
    <property type="entry name" value="Aquarius_N"/>
</dbReference>
<feature type="domain" description="DNA2/NAM7 helicase helicase" evidence="22">
    <location>
        <begin position="758"/>
        <end position="1057"/>
    </location>
</feature>
<feature type="region of interest" description="Disordered" evidence="20">
    <location>
        <begin position="2715"/>
        <end position="2789"/>
    </location>
</feature>
<dbReference type="InterPro" id="IPR041677">
    <property type="entry name" value="DNA2/NAM7_AAA_11"/>
</dbReference>
<comment type="caution">
    <text evidence="29">The sequence shown here is derived from an EMBL/GenBank/DDBJ whole genome shotgun (WGS) entry which is preliminary data.</text>
</comment>
<dbReference type="Gene3D" id="3.40.50.300">
    <property type="entry name" value="P-loop containing nucleotide triphosphate hydrolases"/>
    <property type="match status" value="3"/>
</dbReference>
<dbReference type="InterPro" id="IPR010441">
    <property type="entry name" value="CH_2"/>
</dbReference>
<dbReference type="InterPro" id="IPR036872">
    <property type="entry name" value="CH_dom_sf"/>
</dbReference>
<gene>
    <name evidence="29" type="ORF">FSP39_020321</name>
</gene>
<keyword evidence="11" id="KW-0508">mRNA splicing</keyword>
<evidence type="ECO:0000256" key="4">
    <source>
        <dbReference type="ARBA" id="ARBA00022728"/>
    </source>
</evidence>
<dbReference type="InterPro" id="IPR041679">
    <property type="entry name" value="DNA2/NAM7-like_C"/>
</dbReference>
<dbReference type="GO" id="GO:0003723">
    <property type="term" value="F:RNA binding"/>
    <property type="evidence" value="ECO:0007669"/>
    <property type="project" value="UniProtKB-KW"/>
</dbReference>
<dbReference type="Pfam" id="PF21143">
    <property type="entry name" value="Aquarius_N_2nd"/>
    <property type="match status" value="1"/>
</dbReference>
<feature type="compositionally biased region" description="Low complexity" evidence="20">
    <location>
        <begin position="2312"/>
        <end position="2336"/>
    </location>
</feature>
<keyword evidence="12" id="KW-0539">Nucleus</keyword>
<feature type="domain" description="RNA helicase aquarius beta-barrel" evidence="25">
    <location>
        <begin position="450"/>
        <end position="615"/>
    </location>
</feature>
<feature type="compositionally biased region" description="Pro residues" evidence="20">
    <location>
        <begin position="2105"/>
        <end position="2116"/>
    </location>
</feature>
<keyword evidence="10" id="KW-0007">Acetylation</keyword>
<feature type="domain" description="SPEF2 C-terminal" evidence="28">
    <location>
        <begin position="2906"/>
        <end position="3093"/>
    </location>
</feature>
<feature type="region of interest" description="Disordered" evidence="20">
    <location>
        <begin position="2886"/>
        <end position="2905"/>
    </location>
</feature>
<keyword evidence="19" id="KW-0175">Coiled coil</keyword>